<dbReference type="Proteomes" id="UP001229346">
    <property type="component" value="Unassembled WGS sequence"/>
</dbReference>
<proteinExistence type="predicted"/>
<evidence type="ECO:0000313" key="5">
    <source>
        <dbReference type="EMBL" id="MDQ0111065.1"/>
    </source>
</evidence>
<keyword evidence="6" id="KW-1185">Reference proteome</keyword>
<evidence type="ECO:0000259" key="4">
    <source>
        <dbReference type="PROSITE" id="PS01124"/>
    </source>
</evidence>
<evidence type="ECO:0000256" key="3">
    <source>
        <dbReference type="ARBA" id="ARBA00023163"/>
    </source>
</evidence>
<dbReference type="SMART" id="SM00342">
    <property type="entry name" value="HTH_ARAC"/>
    <property type="match status" value="1"/>
</dbReference>
<protein>
    <submittedName>
        <fullName evidence="5">AraC-like DNA-binding protein/mannose-6-phosphate isomerase-like protein (Cupin superfamily)</fullName>
    </submittedName>
</protein>
<dbReference type="SUPFAM" id="SSF51215">
    <property type="entry name" value="Regulatory protein AraC"/>
    <property type="match status" value="1"/>
</dbReference>
<dbReference type="Pfam" id="PF12833">
    <property type="entry name" value="HTH_18"/>
    <property type="match status" value="1"/>
</dbReference>
<dbReference type="Gene3D" id="2.60.120.10">
    <property type="entry name" value="Jelly Rolls"/>
    <property type="match status" value="1"/>
</dbReference>
<dbReference type="SUPFAM" id="SSF46689">
    <property type="entry name" value="Homeodomain-like"/>
    <property type="match status" value="1"/>
</dbReference>
<dbReference type="InterPro" id="IPR013096">
    <property type="entry name" value="Cupin_2"/>
</dbReference>
<dbReference type="PANTHER" id="PTHR43280">
    <property type="entry name" value="ARAC-FAMILY TRANSCRIPTIONAL REGULATOR"/>
    <property type="match status" value="1"/>
</dbReference>
<feature type="domain" description="HTH araC/xylS-type" evidence="4">
    <location>
        <begin position="208"/>
        <end position="307"/>
    </location>
</feature>
<keyword evidence="3" id="KW-0804">Transcription</keyword>
<dbReference type="InterPro" id="IPR037923">
    <property type="entry name" value="HTH-like"/>
</dbReference>
<comment type="caution">
    <text evidence="5">The sequence shown here is derived from an EMBL/GenBank/DDBJ whole genome shotgun (WGS) entry which is preliminary data.</text>
</comment>
<keyword evidence="2" id="KW-0238">DNA-binding</keyword>
<reference evidence="5 6" key="1">
    <citation type="submission" date="2023-07" db="EMBL/GenBank/DDBJ databases">
        <title>Sorghum-associated microbial communities from plants grown in Nebraska, USA.</title>
        <authorList>
            <person name="Schachtman D."/>
        </authorList>
    </citation>
    <scope>NUCLEOTIDE SEQUENCE [LARGE SCALE GENOMIC DNA]</scope>
    <source>
        <strain evidence="5 6">CC482</strain>
    </source>
</reference>
<dbReference type="CDD" id="cd02208">
    <property type="entry name" value="cupin_RmlC-like"/>
    <property type="match status" value="1"/>
</dbReference>
<sequence length="319" mass="37212">MPSFPYEMMREREDALERLELHIRWGRYDIHVLRFHLTHFPAGRIIGFHKHAEYEFHFIPQGRGKVIIIDQEYALKAGLFYLTGPEVMHYQEADKIEPMDELCLHVDIIDRSLERSEPDDVYDDWEDAEAQACVEKLKTLPAFPTSDLHEAMPCFLDAYRAYKDNFTGSYTTIKQNVIQILLRAVRAYETASEQKQFPTRDMKAYRYRLAMEYIHANYAGSITLEDVADKLNLGVRQIQRLFKELHNGQSFSRILEDIRLAAVCRELANTELSVEQIAKNAGFAAGNYLHSVFRKRYGMTPSDYRKKGRQTVTTLKTPF</sequence>
<accession>A0ABT9TUM9</accession>
<dbReference type="PANTHER" id="PTHR43280:SF2">
    <property type="entry name" value="HTH-TYPE TRANSCRIPTIONAL REGULATOR EXSA"/>
    <property type="match status" value="1"/>
</dbReference>
<dbReference type="Pfam" id="PF07883">
    <property type="entry name" value="Cupin_2"/>
    <property type="match status" value="1"/>
</dbReference>
<dbReference type="PROSITE" id="PS01124">
    <property type="entry name" value="HTH_ARAC_FAMILY_2"/>
    <property type="match status" value="1"/>
</dbReference>
<evidence type="ECO:0000313" key="6">
    <source>
        <dbReference type="Proteomes" id="UP001229346"/>
    </source>
</evidence>
<dbReference type="InterPro" id="IPR009057">
    <property type="entry name" value="Homeodomain-like_sf"/>
</dbReference>
<dbReference type="EMBL" id="JAUSSU010000001">
    <property type="protein sequence ID" value="MDQ0111065.1"/>
    <property type="molecule type" value="Genomic_DNA"/>
</dbReference>
<gene>
    <name evidence="5" type="ORF">J2T15_000481</name>
</gene>
<evidence type="ECO:0000256" key="2">
    <source>
        <dbReference type="ARBA" id="ARBA00023125"/>
    </source>
</evidence>
<keyword evidence="1" id="KW-0805">Transcription regulation</keyword>
<dbReference type="InterPro" id="IPR018060">
    <property type="entry name" value="HTH_AraC"/>
</dbReference>
<name>A0ABT9TUM9_PAEHA</name>
<dbReference type="Gene3D" id="1.10.10.60">
    <property type="entry name" value="Homeodomain-like"/>
    <property type="match status" value="1"/>
</dbReference>
<organism evidence="5 6">
    <name type="scientific">Paenibacillus harenae</name>
    <dbReference type="NCBI Taxonomy" id="306543"/>
    <lineage>
        <taxon>Bacteria</taxon>
        <taxon>Bacillati</taxon>
        <taxon>Bacillota</taxon>
        <taxon>Bacilli</taxon>
        <taxon>Bacillales</taxon>
        <taxon>Paenibacillaceae</taxon>
        <taxon>Paenibacillus</taxon>
    </lineage>
</organism>
<dbReference type="InterPro" id="IPR014710">
    <property type="entry name" value="RmlC-like_jellyroll"/>
</dbReference>
<evidence type="ECO:0000256" key="1">
    <source>
        <dbReference type="ARBA" id="ARBA00023015"/>
    </source>
</evidence>